<dbReference type="EnsemblMetazoa" id="PPA42348.1">
    <property type="protein sequence ID" value="PPA42348.1"/>
    <property type="gene ID" value="WBGene00280717"/>
</dbReference>
<accession>A0A8R1UYZ8</accession>
<name>A0A2A6D2T3_PRIPA</name>
<proteinExistence type="predicted"/>
<organism evidence="1 2">
    <name type="scientific">Pristionchus pacificus</name>
    <name type="common">Parasitic nematode worm</name>
    <dbReference type="NCBI Taxonomy" id="54126"/>
    <lineage>
        <taxon>Eukaryota</taxon>
        <taxon>Metazoa</taxon>
        <taxon>Ecdysozoa</taxon>
        <taxon>Nematoda</taxon>
        <taxon>Chromadorea</taxon>
        <taxon>Rhabditida</taxon>
        <taxon>Rhabditina</taxon>
        <taxon>Diplogasteromorpha</taxon>
        <taxon>Diplogasteroidea</taxon>
        <taxon>Neodiplogasteridae</taxon>
        <taxon>Pristionchus</taxon>
    </lineage>
</organism>
<sequence>MHPAYQSKALDEPNRSKPKLRSPGVNILSVRSVEIKSKNTCSKTSFDVAFWKDEGFSRKFS</sequence>
<keyword evidence="2" id="KW-1185">Reference proteome</keyword>
<reference evidence="1" key="2">
    <citation type="submission" date="2022-06" db="UniProtKB">
        <authorList>
            <consortium name="EnsemblMetazoa"/>
        </authorList>
    </citation>
    <scope>IDENTIFICATION</scope>
    <source>
        <strain evidence="1">PS312</strain>
    </source>
</reference>
<dbReference type="AlphaFoldDB" id="A0A2A6D2T3"/>
<evidence type="ECO:0000313" key="1">
    <source>
        <dbReference type="EnsemblMetazoa" id="PPA42348.1"/>
    </source>
</evidence>
<reference evidence="2" key="1">
    <citation type="journal article" date="2008" name="Nat. Genet.">
        <title>The Pristionchus pacificus genome provides a unique perspective on nematode lifestyle and parasitism.</title>
        <authorList>
            <person name="Dieterich C."/>
            <person name="Clifton S.W."/>
            <person name="Schuster L.N."/>
            <person name="Chinwalla A."/>
            <person name="Delehaunty K."/>
            <person name="Dinkelacker I."/>
            <person name="Fulton L."/>
            <person name="Fulton R."/>
            <person name="Godfrey J."/>
            <person name="Minx P."/>
            <person name="Mitreva M."/>
            <person name="Roeseler W."/>
            <person name="Tian H."/>
            <person name="Witte H."/>
            <person name="Yang S.P."/>
            <person name="Wilson R.K."/>
            <person name="Sommer R.J."/>
        </authorList>
    </citation>
    <scope>NUCLEOTIDE SEQUENCE [LARGE SCALE GENOMIC DNA]</scope>
    <source>
        <strain evidence="2">PS312</strain>
    </source>
</reference>
<dbReference type="Proteomes" id="UP000005239">
    <property type="component" value="Unassembled WGS sequence"/>
</dbReference>
<protein>
    <submittedName>
        <fullName evidence="1">Uncharacterized protein</fullName>
    </submittedName>
</protein>
<accession>A0A2A6D2T3</accession>
<evidence type="ECO:0000313" key="2">
    <source>
        <dbReference type="Proteomes" id="UP000005239"/>
    </source>
</evidence>
<gene>
    <name evidence="1" type="primary">WBGene00280717</name>
</gene>